<evidence type="ECO:0000313" key="1">
    <source>
        <dbReference type="EMBL" id="MDQ0436900.1"/>
    </source>
</evidence>
<evidence type="ECO:0000313" key="2">
    <source>
        <dbReference type="Proteomes" id="UP001241603"/>
    </source>
</evidence>
<dbReference type="EMBL" id="JAUSVO010000002">
    <property type="protein sequence ID" value="MDQ0436900.1"/>
    <property type="molecule type" value="Genomic_DNA"/>
</dbReference>
<protein>
    <recommendedName>
        <fullName evidence="3">DUF3052 domain-containing protein</fullName>
    </recommendedName>
</protein>
<sequence>MTTAPLPQSGYSGRSLPEKLGFKPGMAVAFIGLPAELTGLADCVTFKSVTRTADWAEPIGPSQSLDAIHAFTKSTAEIVTGLPLLQDAIKRDGMVWVSWPKKASKVPTDVTEDAVRNAALDLDLVDIKVAAIDAVWSGLKLMIRKDRRSQ</sequence>
<accession>A0ABU0H571</accession>
<gene>
    <name evidence="1" type="ORF">QO014_001285</name>
</gene>
<comment type="caution">
    <text evidence="1">The sequence shown here is derived from an EMBL/GenBank/DDBJ whole genome shotgun (WGS) entry which is preliminary data.</text>
</comment>
<organism evidence="1 2">
    <name type="scientific">Kaistia dalseonensis</name>
    <dbReference type="NCBI Taxonomy" id="410840"/>
    <lineage>
        <taxon>Bacteria</taxon>
        <taxon>Pseudomonadati</taxon>
        <taxon>Pseudomonadota</taxon>
        <taxon>Alphaproteobacteria</taxon>
        <taxon>Hyphomicrobiales</taxon>
        <taxon>Kaistiaceae</taxon>
        <taxon>Kaistia</taxon>
    </lineage>
</organism>
<proteinExistence type="predicted"/>
<evidence type="ECO:0008006" key="3">
    <source>
        <dbReference type="Google" id="ProtNLM"/>
    </source>
</evidence>
<dbReference type="Proteomes" id="UP001241603">
    <property type="component" value="Unassembled WGS sequence"/>
</dbReference>
<name>A0ABU0H571_9HYPH</name>
<keyword evidence="2" id="KW-1185">Reference proteome</keyword>
<reference evidence="1 2" key="1">
    <citation type="submission" date="2023-07" db="EMBL/GenBank/DDBJ databases">
        <title>Genomic Encyclopedia of Type Strains, Phase IV (KMG-IV): sequencing the most valuable type-strain genomes for metagenomic binning, comparative biology and taxonomic classification.</title>
        <authorList>
            <person name="Goeker M."/>
        </authorList>
    </citation>
    <scope>NUCLEOTIDE SEQUENCE [LARGE SCALE GENOMIC DNA]</scope>
    <source>
        <strain evidence="1 2">B6-8</strain>
    </source>
</reference>
<dbReference type="RefSeq" id="WP_266347841.1">
    <property type="nucleotide sequence ID" value="NZ_JAPKNG010000002.1"/>
</dbReference>